<feature type="signal peptide" evidence="2">
    <location>
        <begin position="1"/>
        <end position="28"/>
    </location>
</feature>
<reference evidence="3 4" key="1">
    <citation type="submission" date="2018-06" db="EMBL/GenBank/DDBJ databases">
        <authorList>
            <consortium name="Pathogen Informatics"/>
            <person name="Doyle S."/>
        </authorList>
    </citation>
    <scope>NUCLEOTIDE SEQUENCE [LARGE SCALE GENOMIC DNA]</scope>
    <source>
        <strain evidence="3 4">NCTC10684</strain>
    </source>
</reference>
<feature type="compositionally biased region" description="Low complexity" evidence="1">
    <location>
        <begin position="158"/>
        <end position="173"/>
    </location>
</feature>
<keyword evidence="2" id="KW-0732">Signal</keyword>
<dbReference type="Proteomes" id="UP000254701">
    <property type="component" value="Unassembled WGS sequence"/>
</dbReference>
<feature type="region of interest" description="Disordered" evidence="1">
    <location>
        <begin position="153"/>
        <end position="181"/>
    </location>
</feature>
<protein>
    <submittedName>
        <fullName evidence="3">Uncharacterized protein</fullName>
    </submittedName>
</protein>
<dbReference type="EMBL" id="UFSM01000001">
    <property type="protein sequence ID" value="SUU89246.1"/>
    <property type="molecule type" value="Genomic_DNA"/>
</dbReference>
<dbReference type="AlphaFoldDB" id="A0A380WLY4"/>
<feature type="chain" id="PRO_5016690206" evidence="2">
    <location>
        <begin position="29"/>
        <end position="232"/>
    </location>
</feature>
<evidence type="ECO:0000313" key="3">
    <source>
        <dbReference type="EMBL" id="SUU89246.1"/>
    </source>
</evidence>
<sequence>MILPRPVLAQAFGLTGAALLALATPGFAANATATQSTTKACSQQYQAAKTANTLNGEKWPQFLSKCSTAMNNTATPATVPAAKAKQASALAPANTNSNTTKSTRTAAVSGTTVGHQTTQQICSSQYQAAKAAGTLNGQKWPAFLSSCSASIKNDNEDASAAPPEPSLASAKPAMTATSADGKPLTAGEVAFRQRIHECSTEWQSEKQAGTMPSGAKWPQFWSQCNTKLKAQG</sequence>
<accession>A0A380WLY4</accession>
<evidence type="ECO:0000313" key="4">
    <source>
        <dbReference type="Proteomes" id="UP000254701"/>
    </source>
</evidence>
<evidence type="ECO:0000256" key="2">
    <source>
        <dbReference type="SAM" id="SignalP"/>
    </source>
</evidence>
<proteinExistence type="predicted"/>
<name>A0A380WLY4_AMIAI</name>
<organism evidence="3 4">
    <name type="scientific">Aminobacter aminovorans</name>
    <name type="common">Chelatobacter heintzii</name>
    <dbReference type="NCBI Taxonomy" id="83263"/>
    <lineage>
        <taxon>Bacteria</taxon>
        <taxon>Pseudomonadati</taxon>
        <taxon>Pseudomonadota</taxon>
        <taxon>Alphaproteobacteria</taxon>
        <taxon>Hyphomicrobiales</taxon>
        <taxon>Phyllobacteriaceae</taxon>
        <taxon>Aminobacter</taxon>
    </lineage>
</organism>
<gene>
    <name evidence="3" type="ORF">NCTC10684_02480</name>
</gene>
<evidence type="ECO:0000256" key="1">
    <source>
        <dbReference type="SAM" id="MobiDB-lite"/>
    </source>
</evidence>